<dbReference type="EMBL" id="JAVJIU010000004">
    <property type="protein sequence ID" value="MDR5591090.1"/>
    <property type="molecule type" value="Genomic_DNA"/>
</dbReference>
<dbReference type="InterPro" id="IPR002104">
    <property type="entry name" value="Integrase_catalytic"/>
</dbReference>
<dbReference type="Pfam" id="PF00589">
    <property type="entry name" value="Phage_integrase"/>
    <property type="match status" value="1"/>
</dbReference>
<evidence type="ECO:0000256" key="2">
    <source>
        <dbReference type="ARBA" id="ARBA00023125"/>
    </source>
</evidence>
<evidence type="ECO:0000259" key="4">
    <source>
        <dbReference type="PROSITE" id="PS51898"/>
    </source>
</evidence>
<dbReference type="PANTHER" id="PTHR30349:SF64">
    <property type="entry name" value="PROPHAGE INTEGRASE INTD-RELATED"/>
    <property type="match status" value="1"/>
</dbReference>
<keyword evidence="2" id="KW-0238">DNA-binding</keyword>
<proteinExistence type="inferred from homology"/>
<keyword evidence="6" id="KW-1185">Reference proteome</keyword>
<dbReference type="SUPFAM" id="SSF56349">
    <property type="entry name" value="DNA breaking-rejoining enzymes"/>
    <property type="match status" value="1"/>
</dbReference>
<dbReference type="InterPro" id="IPR013762">
    <property type="entry name" value="Integrase-like_cat_sf"/>
</dbReference>
<feature type="domain" description="Tyr recombinase" evidence="4">
    <location>
        <begin position="219"/>
        <end position="394"/>
    </location>
</feature>
<dbReference type="InterPro" id="IPR011010">
    <property type="entry name" value="DNA_brk_join_enz"/>
</dbReference>
<name>A0ABU1ERS1_9FLAO</name>
<accession>A0ABU1ERS1</accession>
<organism evidence="5 6">
    <name type="scientific">Christiangramia sediminicola</name>
    <dbReference type="NCBI Taxonomy" id="3073267"/>
    <lineage>
        <taxon>Bacteria</taxon>
        <taxon>Pseudomonadati</taxon>
        <taxon>Bacteroidota</taxon>
        <taxon>Flavobacteriia</taxon>
        <taxon>Flavobacteriales</taxon>
        <taxon>Flavobacteriaceae</taxon>
        <taxon>Christiangramia</taxon>
    </lineage>
</organism>
<evidence type="ECO:0000256" key="1">
    <source>
        <dbReference type="ARBA" id="ARBA00008857"/>
    </source>
</evidence>
<dbReference type="Gene3D" id="1.10.443.10">
    <property type="entry name" value="Intergrase catalytic core"/>
    <property type="match status" value="1"/>
</dbReference>
<reference evidence="6" key="1">
    <citation type="submission" date="2023-07" db="EMBL/GenBank/DDBJ databases">
        <title>Christiangramia sp. SM2212., a novel bacterium of the family Flavobacteriaceae isolated from the sea sediment.</title>
        <authorList>
            <person name="Wang J."/>
            <person name="Zhang X."/>
        </authorList>
    </citation>
    <scope>NUCLEOTIDE SEQUENCE [LARGE SCALE GENOMIC DNA]</scope>
    <source>
        <strain evidence="6">SM2212</strain>
    </source>
</reference>
<sequence length="410" mass="48068">MQNLLSILFYIKRSKTDKQGKVPIYMRITYDGKRAEVSTMRKVELNKWNSKANCFKGQSSEAKSINRQLDIMKNRLYSIFQKLQDSDENITATILKDIFIGKDDLKKGILQLFEDHNLRMEKLVDKDYSFRTLQRYKTTKKHLTNFISSNYKADDFRVKDIDIKFINSFIYYLKTDLNLSHNSALKYLAYLKKIVRIAVANGWLEKDPFYNLKLKRQVIDREFLTKEEIIRIMEKTFSIQRMEQVRDAFLFSCYTGCSYSDIKKLTKQNIIKGIDGSQWLKFKRTKTKSLSSVPLLTVPEELIKKYEDFENPKGTLLPVLSNQKTNSYLKEIADVCEIQKNLTFHVARHTFATTVTLSNGVPIESVSKMLGHRSIKITQHYAKVLDEKLSEDMNNLKNRMAAFENKRKLK</sequence>
<dbReference type="InterPro" id="IPR010998">
    <property type="entry name" value="Integrase_recombinase_N"/>
</dbReference>
<keyword evidence="3" id="KW-0233">DNA recombination</keyword>
<dbReference type="PANTHER" id="PTHR30349">
    <property type="entry name" value="PHAGE INTEGRASE-RELATED"/>
    <property type="match status" value="1"/>
</dbReference>
<dbReference type="RefSeq" id="WP_309561959.1">
    <property type="nucleotide sequence ID" value="NZ_JAVJIU010000004.1"/>
</dbReference>
<protein>
    <submittedName>
        <fullName evidence="5">Site-specific integrase</fullName>
    </submittedName>
</protein>
<dbReference type="Proteomes" id="UP001257234">
    <property type="component" value="Unassembled WGS sequence"/>
</dbReference>
<dbReference type="CDD" id="cd01185">
    <property type="entry name" value="INTN1_C_like"/>
    <property type="match status" value="1"/>
</dbReference>
<dbReference type="Pfam" id="PF17293">
    <property type="entry name" value="Arm-DNA-bind_5"/>
    <property type="match status" value="1"/>
</dbReference>
<evidence type="ECO:0000256" key="3">
    <source>
        <dbReference type="ARBA" id="ARBA00023172"/>
    </source>
</evidence>
<evidence type="ECO:0000313" key="5">
    <source>
        <dbReference type="EMBL" id="MDR5591090.1"/>
    </source>
</evidence>
<evidence type="ECO:0000313" key="6">
    <source>
        <dbReference type="Proteomes" id="UP001257234"/>
    </source>
</evidence>
<dbReference type="InterPro" id="IPR025269">
    <property type="entry name" value="SAM-like_dom"/>
</dbReference>
<dbReference type="InterPro" id="IPR035386">
    <property type="entry name" value="Arm-DNA-bind_5"/>
</dbReference>
<dbReference type="Gene3D" id="1.10.150.130">
    <property type="match status" value="1"/>
</dbReference>
<dbReference type="Pfam" id="PF13102">
    <property type="entry name" value="Phage_int_SAM_5"/>
    <property type="match status" value="1"/>
</dbReference>
<dbReference type="PROSITE" id="PS51898">
    <property type="entry name" value="TYR_RECOMBINASE"/>
    <property type="match status" value="1"/>
</dbReference>
<gene>
    <name evidence="5" type="ORF">RE431_10615</name>
</gene>
<comment type="similarity">
    <text evidence="1">Belongs to the 'phage' integrase family.</text>
</comment>
<dbReference type="InterPro" id="IPR050090">
    <property type="entry name" value="Tyrosine_recombinase_XerCD"/>
</dbReference>
<comment type="caution">
    <text evidence="5">The sequence shown here is derived from an EMBL/GenBank/DDBJ whole genome shotgun (WGS) entry which is preliminary data.</text>
</comment>